<dbReference type="PANTHER" id="PTHR11559">
    <property type="entry name" value="CARBOXYLESTERASE"/>
    <property type="match status" value="1"/>
</dbReference>
<comment type="similarity">
    <text evidence="1 3">Belongs to the type-B carboxylesterase/lipase family.</text>
</comment>
<organism evidence="5 6">
    <name type="scientific">Blastococcus tunisiensis</name>
    <dbReference type="NCBI Taxonomy" id="1798228"/>
    <lineage>
        <taxon>Bacteria</taxon>
        <taxon>Bacillati</taxon>
        <taxon>Actinomycetota</taxon>
        <taxon>Actinomycetes</taxon>
        <taxon>Geodermatophilales</taxon>
        <taxon>Geodermatophilaceae</taxon>
        <taxon>Blastococcus</taxon>
    </lineage>
</organism>
<keyword evidence="6" id="KW-1185">Reference proteome</keyword>
<dbReference type="RefSeq" id="WP_092196902.1">
    <property type="nucleotide sequence ID" value="NZ_FOND01000006.1"/>
</dbReference>
<evidence type="ECO:0000256" key="2">
    <source>
        <dbReference type="ARBA" id="ARBA00022801"/>
    </source>
</evidence>
<dbReference type="OrthoDB" id="3199405at2"/>
<keyword evidence="2 3" id="KW-0378">Hydrolase</keyword>
<dbReference type="Proteomes" id="UP000198589">
    <property type="component" value="Unassembled WGS sequence"/>
</dbReference>
<evidence type="ECO:0000256" key="1">
    <source>
        <dbReference type="ARBA" id="ARBA00005964"/>
    </source>
</evidence>
<dbReference type="AlphaFoldDB" id="A0A1I2DYR3"/>
<dbReference type="InterPro" id="IPR019826">
    <property type="entry name" value="Carboxylesterase_B_AS"/>
</dbReference>
<dbReference type="SUPFAM" id="SSF53474">
    <property type="entry name" value="alpha/beta-Hydrolases"/>
    <property type="match status" value="1"/>
</dbReference>
<dbReference type="InterPro" id="IPR029058">
    <property type="entry name" value="AB_hydrolase_fold"/>
</dbReference>
<accession>A0A1I2DYR3</accession>
<protein>
    <recommendedName>
        <fullName evidence="3">Carboxylic ester hydrolase</fullName>
        <ecNumber evidence="3">3.1.1.-</ecNumber>
    </recommendedName>
</protein>
<dbReference type="STRING" id="1798228.SAMN05216574_106176"/>
<gene>
    <name evidence="5" type="ORF">SAMN05216574_106176</name>
</gene>
<dbReference type="GO" id="GO:0016787">
    <property type="term" value="F:hydrolase activity"/>
    <property type="evidence" value="ECO:0007669"/>
    <property type="project" value="UniProtKB-KW"/>
</dbReference>
<dbReference type="InterPro" id="IPR050309">
    <property type="entry name" value="Type-B_Carboxylest/Lipase"/>
</dbReference>
<dbReference type="EC" id="3.1.1.-" evidence="3"/>
<evidence type="ECO:0000256" key="3">
    <source>
        <dbReference type="RuleBase" id="RU361235"/>
    </source>
</evidence>
<sequence>MTTIVRTSAGPVRGRTTDGVSTFLGLPYAAPPVGRHRLRPPQPVQPWTGIRDATVLGPEPPQPQFGASDPSGLVFDPAVPGDDCLNLNVWTPEPAAAGLPVMVWIPGGQFEFSSGGSYDGSRFARDGVVCVTINWRTGADGFLYLGPGDDGANLGLLDQVAALTWVREEIGAFGGDPDRVTVFGESAGAMSIGVLLSMPSAEGLFRRVILQSGAAHHVVPPADATRIGARLAEILGVPPTRDAVAGVPVDRVLGAQAQVRAELLAAPDPRRWGAEVVASTMPFHPVVDGDVVPGVPIDRVAAGASGDVDVLVGTNSDDWRMFPVLGGFIDQVTDEALAGPAEVFGSWSVEAFGLPAGTAVPAYRDAHPGSSSGDVLAEVLTDWWVRVPALRLADAHAPFPGATFAYEFAWPSPAFDGRLGACHALEIPFVFDTLDLGRAQMMGGALGESPPQQLADVVHGAWVRFAATGDPGWPPYDLERRATMRLDTTPSVLEDPYARERALWAGIR</sequence>
<reference evidence="6" key="1">
    <citation type="submission" date="2016-10" db="EMBL/GenBank/DDBJ databases">
        <authorList>
            <person name="Varghese N."/>
            <person name="Submissions S."/>
        </authorList>
    </citation>
    <scope>NUCLEOTIDE SEQUENCE [LARGE SCALE GENOMIC DNA]</scope>
    <source>
        <strain evidence="6">DSM 46838</strain>
    </source>
</reference>
<dbReference type="EMBL" id="FOND01000006">
    <property type="protein sequence ID" value="SFE85596.1"/>
    <property type="molecule type" value="Genomic_DNA"/>
</dbReference>
<dbReference type="InterPro" id="IPR002018">
    <property type="entry name" value="CarbesteraseB"/>
</dbReference>
<dbReference type="PROSITE" id="PS00122">
    <property type="entry name" value="CARBOXYLESTERASE_B_1"/>
    <property type="match status" value="1"/>
</dbReference>
<proteinExistence type="inferred from homology"/>
<dbReference type="Pfam" id="PF00135">
    <property type="entry name" value="COesterase"/>
    <property type="match status" value="1"/>
</dbReference>
<evidence type="ECO:0000259" key="4">
    <source>
        <dbReference type="Pfam" id="PF00135"/>
    </source>
</evidence>
<name>A0A1I2DYR3_9ACTN</name>
<dbReference type="Gene3D" id="3.40.50.1820">
    <property type="entry name" value="alpha/beta hydrolase"/>
    <property type="match status" value="1"/>
</dbReference>
<feature type="domain" description="Carboxylesterase type B" evidence="4">
    <location>
        <begin position="3"/>
        <end position="500"/>
    </location>
</feature>
<evidence type="ECO:0000313" key="5">
    <source>
        <dbReference type="EMBL" id="SFE85596.1"/>
    </source>
</evidence>
<evidence type="ECO:0000313" key="6">
    <source>
        <dbReference type="Proteomes" id="UP000198589"/>
    </source>
</evidence>